<comment type="caution">
    <text evidence="1">The sequence shown here is derived from an EMBL/GenBank/DDBJ whole genome shotgun (WGS) entry which is preliminary data.</text>
</comment>
<gene>
    <name evidence="1" type="ORF">XENOCAPTIV_026806</name>
</gene>
<organism evidence="1 2">
    <name type="scientific">Xenoophorus captivus</name>
    <dbReference type="NCBI Taxonomy" id="1517983"/>
    <lineage>
        <taxon>Eukaryota</taxon>
        <taxon>Metazoa</taxon>
        <taxon>Chordata</taxon>
        <taxon>Craniata</taxon>
        <taxon>Vertebrata</taxon>
        <taxon>Euteleostomi</taxon>
        <taxon>Actinopterygii</taxon>
        <taxon>Neopterygii</taxon>
        <taxon>Teleostei</taxon>
        <taxon>Neoteleostei</taxon>
        <taxon>Acanthomorphata</taxon>
        <taxon>Ovalentaria</taxon>
        <taxon>Atherinomorphae</taxon>
        <taxon>Cyprinodontiformes</taxon>
        <taxon>Goodeidae</taxon>
        <taxon>Xenoophorus</taxon>
    </lineage>
</organism>
<sequence length="128" mass="14892">MGRTLVTEQATRLVRDPVYFFPWTHLKPFSIHPSIVYKMDGGGLAVFLQCSLGERQVSSPSQDTQSLLSIIYRGMLMSWHFMYEACVRIKTLQLISRTTHHMQKSMLHEKPHKPFLSTIINYRELNLP</sequence>
<proteinExistence type="predicted"/>
<keyword evidence="2" id="KW-1185">Reference proteome</keyword>
<name>A0ABV0R3G7_9TELE</name>
<accession>A0ABV0R3G7</accession>
<evidence type="ECO:0000313" key="2">
    <source>
        <dbReference type="Proteomes" id="UP001434883"/>
    </source>
</evidence>
<dbReference type="Proteomes" id="UP001434883">
    <property type="component" value="Unassembled WGS sequence"/>
</dbReference>
<protein>
    <submittedName>
        <fullName evidence="1">Uncharacterized protein</fullName>
    </submittedName>
</protein>
<evidence type="ECO:0000313" key="1">
    <source>
        <dbReference type="EMBL" id="MEQ2202191.1"/>
    </source>
</evidence>
<dbReference type="EMBL" id="JAHRIN010031990">
    <property type="protein sequence ID" value="MEQ2202191.1"/>
    <property type="molecule type" value="Genomic_DNA"/>
</dbReference>
<reference evidence="1 2" key="1">
    <citation type="submission" date="2021-06" db="EMBL/GenBank/DDBJ databases">
        <authorList>
            <person name="Palmer J.M."/>
        </authorList>
    </citation>
    <scope>NUCLEOTIDE SEQUENCE [LARGE SCALE GENOMIC DNA]</scope>
    <source>
        <strain evidence="1 2">XC_2019</strain>
        <tissue evidence="1">Muscle</tissue>
    </source>
</reference>